<comment type="caution">
    <text evidence="4">The sequence shown here is derived from an EMBL/GenBank/DDBJ whole genome shotgun (WGS) entry which is preliminary data.</text>
</comment>
<dbReference type="InterPro" id="IPR050257">
    <property type="entry name" value="eL8/uL1-like"/>
</dbReference>
<dbReference type="Pfam" id="PF01248">
    <property type="entry name" value="Ribosomal_L7Ae"/>
    <property type="match status" value="1"/>
</dbReference>
<dbReference type="AlphaFoldDB" id="A0A811Z526"/>
<evidence type="ECO:0000313" key="5">
    <source>
        <dbReference type="Proteomes" id="UP000645828"/>
    </source>
</evidence>
<protein>
    <submittedName>
        <fullName evidence="4">(raccoon dog) hypothetical protein</fullName>
    </submittedName>
</protein>
<evidence type="ECO:0000256" key="1">
    <source>
        <dbReference type="ARBA" id="ARBA00007337"/>
    </source>
</evidence>
<feature type="domain" description="Ribosomal protein eL8/eL30/eS12/Gadd45" evidence="3">
    <location>
        <begin position="41"/>
        <end position="97"/>
    </location>
</feature>
<evidence type="ECO:0000256" key="2">
    <source>
        <dbReference type="ARBA" id="ARBA00023274"/>
    </source>
</evidence>
<evidence type="ECO:0000259" key="3">
    <source>
        <dbReference type="Pfam" id="PF01248"/>
    </source>
</evidence>
<keyword evidence="5" id="KW-1185">Reference proteome</keyword>
<keyword evidence="2" id="KW-0687">Ribonucleoprotein</keyword>
<sequence>MTEPEVNLRIYPFTNALLTKKLLALVQQHQNPQQGISEFMKMAADLEPLEITLHLPQLCEEKNVSYMFVSSKQALGWACGVAGPVIACSVTTREGSQLQQQT</sequence>
<organism evidence="4 5">
    <name type="scientific">Nyctereutes procyonoides</name>
    <name type="common">Raccoon dog</name>
    <name type="synonym">Canis procyonoides</name>
    <dbReference type="NCBI Taxonomy" id="34880"/>
    <lineage>
        <taxon>Eukaryota</taxon>
        <taxon>Metazoa</taxon>
        <taxon>Chordata</taxon>
        <taxon>Craniata</taxon>
        <taxon>Vertebrata</taxon>
        <taxon>Euteleostomi</taxon>
        <taxon>Mammalia</taxon>
        <taxon>Eutheria</taxon>
        <taxon>Laurasiatheria</taxon>
        <taxon>Carnivora</taxon>
        <taxon>Caniformia</taxon>
        <taxon>Canidae</taxon>
        <taxon>Nyctereutes</taxon>
    </lineage>
</organism>
<dbReference type="GO" id="GO:0003723">
    <property type="term" value="F:RNA binding"/>
    <property type="evidence" value="ECO:0007669"/>
    <property type="project" value="InterPro"/>
</dbReference>
<name>A0A811Z526_NYCPR</name>
<reference evidence="4" key="1">
    <citation type="submission" date="2020-12" db="EMBL/GenBank/DDBJ databases">
        <authorList>
            <consortium name="Molecular Ecology Group"/>
        </authorList>
    </citation>
    <scope>NUCLEOTIDE SEQUENCE</scope>
    <source>
        <strain evidence="4">TBG_1078</strain>
    </source>
</reference>
<accession>A0A811Z526</accession>
<dbReference type="PRINTS" id="PR00881">
    <property type="entry name" value="L7ARS6FAMILY"/>
</dbReference>
<dbReference type="Proteomes" id="UP000645828">
    <property type="component" value="Unassembled WGS sequence"/>
</dbReference>
<dbReference type="GO" id="GO:1990904">
    <property type="term" value="C:ribonucleoprotein complex"/>
    <property type="evidence" value="ECO:0007669"/>
    <property type="project" value="UniProtKB-KW"/>
</dbReference>
<dbReference type="InterPro" id="IPR004038">
    <property type="entry name" value="Ribosomal_eL8/eL30/eS12/Gad45"/>
</dbReference>
<comment type="similarity">
    <text evidence="1">Belongs to the eukaryotic ribosomal protein eL8 family.</text>
</comment>
<dbReference type="Gene3D" id="3.30.1330.30">
    <property type="match status" value="1"/>
</dbReference>
<evidence type="ECO:0000313" key="4">
    <source>
        <dbReference type="EMBL" id="CAD7682564.1"/>
    </source>
</evidence>
<dbReference type="PANTHER" id="PTHR23105">
    <property type="entry name" value="RIBOSOMAL PROTEIN L7AE FAMILY MEMBER"/>
    <property type="match status" value="1"/>
</dbReference>
<gene>
    <name evidence="4" type="ORF">NYPRO_LOCUS15356</name>
</gene>
<dbReference type="SUPFAM" id="SSF55315">
    <property type="entry name" value="L30e-like"/>
    <property type="match status" value="1"/>
</dbReference>
<proteinExistence type="inferred from homology"/>
<dbReference type="EMBL" id="CAJHUB010000754">
    <property type="protein sequence ID" value="CAD7682564.1"/>
    <property type="molecule type" value="Genomic_DNA"/>
</dbReference>
<dbReference type="InterPro" id="IPR018492">
    <property type="entry name" value="Ribosomal_eL8/Nhp2"/>
</dbReference>
<dbReference type="InterPro" id="IPR029064">
    <property type="entry name" value="Ribosomal_eL30-like_sf"/>
</dbReference>